<accession>A0A2P4X4J2</accession>
<dbReference type="EMBL" id="NCKW01016864">
    <property type="protein sequence ID" value="POM60474.1"/>
    <property type="molecule type" value="Genomic_DNA"/>
</dbReference>
<dbReference type="InterPro" id="IPR020795">
    <property type="entry name" value="ORC3"/>
</dbReference>
<dbReference type="Proteomes" id="UP000237271">
    <property type="component" value="Unassembled WGS sequence"/>
</dbReference>
<dbReference type="InterPro" id="IPR040855">
    <property type="entry name" value="ORC_WH_C"/>
</dbReference>
<proteinExistence type="predicted"/>
<comment type="caution">
    <text evidence="2">The sequence shown here is derived from an EMBL/GenBank/DDBJ whole genome shotgun (WGS) entry which is preliminary data.</text>
</comment>
<dbReference type="GO" id="GO:0006270">
    <property type="term" value="P:DNA replication initiation"/>
    <property type="evidence" value="ECO:0007669"/>
    <property type="project" value="TreeGrafter"/>
</dbReference>
<dbReference type="AlphaFoldDB" id="A0A2P4X4J2"/>
<gene>
    <name evidence="2" type="ORF">PHPALM_30670</name>
</gene>
<sequence>MLVALIEDWKASFRVSGLNEDEGDLGTTLNELAMLCAYAINEKSPPKMLAALRQELVDVFTTRLITALLHPPRPGMVTPVDALVSSWSVLTDAHVLEKRLRFEYHDKLHNMLQEAGIGDDETSNNTDVEASWVHDVGLAFLFYHESASASLSLREWYESFSSELEEESKSAPKSKKKTANFSDDPAIKARFVRAVCTLRHWGFIKSDAPRDSEQDLIEKLVFI</sequence>
<dbReference type="Pfam" id="PF18137">
    <property type="entry name" value="WHD_ORC"/>
    <property type="match status" value="1"/>
</dbReference>
<dbReference type="PANTHER" id="PTHR12748:SF0">
    <property type="entry name" value="ORIGIN RECOGNITION COMPLEX SUBUNIT 3"/>
    <property type="match status" value="1"/>
</dbReference>
<reference evidence="2 3" key="1">
    <citation type="journal article" date="2017" name="Genome Biol. Evol.">
        <title>Phytophthora megakarya and P. palmivora, closely related causal agents of cacao black pod rot, underwent increases in genome sizes and gene numbers by different mechanisms.</title>
        <authorList>
            <person name="Ali S.S."/>
            <person name="Shao J."/>
            <person name="Lary D.J."/>
            <person name="Kronmiller B."/>
            <person name="Shen D."/>
            <person name="Strem M.D."/>
            <person name="Amoako-Attah I."/>
            <person name="Akrofi A.Y."/>
            <person name="Begoude B.A."/>
            <person name="Ten Hoopen G.M."/>
            <person name="Coulibaly K."/>
            <person name="Kebe B.I."/>
            <person name="Melnick R.L."/>
            <person name="Guiltinan M.J."/>
            <person name="Tyler B.M."/>
            <person name="Meinhardt L.W."/>
            <person name="Bailey B.A."/>
        </authorList>
    </citation>
    <scope>NUCLEOTIDE SEQUENCE [LARGE SCALE GENOMIC DNA]</scope>
    <source>
        <strain evidence="3">sbr112.9</strain>
    </source>
</reference>
<dbReference type="GO" id="GO:0005656">
    <property type="term" value="C:nuclear pre-replicative complex"/>
    <property type="evidence" value="ECO:0007669"/>
    <property type="project" value="TreeGrafter"/>
</dbReference>
<dbReference type="PANTHER" id="PTHR12748">
    <property type="entry name" value="ORIGIN RECOGNITION COMPLEX SUBUNIT 3"/>
    <property type="match status" value="1"/>
</dbReference>
<protein>
    <recommendedName>
        <fullName evidence="1">Origin recognition complex subunit 3 winged helix C-terminal domain-containing protein</fullName>
    </recommendedName>
</protein>
<evidence type="ECO:0000313" key="3">
    <source>
        <dbReference type="Proteomes" id="UP000237271"/>
    </source>
</evidence>
<keyword evidence="3" id="KW-1185">Reference proteome</keyword>
<organism evidence="2 3">
    <name type="scientific">Phytophthora palmivora</name>
    <dbReference type="NCBI Taxonomy" id="4796"/>
    <lineage>
        <taxon>Eukaryota</taxon>
        <taxon>Sar</taxon>
        <taxon>Stramenopiles</taxon>
        <taxon>Oomycota</taxon>
        <taxon>Peronosporomycetes</taxon>
        <taxon>Peronosporales</taxon>
        <taxon>Peronosporaceae</taxon>
        <taxon>Phytophthora</taxon>
    </lineage>
</organism>
<name>A0A2P4X4J2_9STRA</name>
<evidence type="ECO:0000259" key="1">
    <source>
        <dbReference type="Pfam" id="PF18137"/>
    </source>
</evidence>
<dbReference type="OrthoDB" id="10265211at2759"/>
<dbReference type="GO" id="GO:0031261">
    <property type="term" value="C:DNA replication preinitiation complex"/>
    <property type="evidence" value="ECO:0007669"/>
    <property type="project" value="TreeGrafter"/>
</dbReference>
<dbReference type="GO" id="GO:0003688">
    <property type="term" value="F:DNA replication origin binding"/>
    <property type="evidence" value="ECO:0007669"/>
    <property type="project" value="TreeGrafter"/>
</dbReference>
<feature type="domain" description="Origin recognition complex subunit 3 winged helix C-terminal" evidence="1">
    <location>
        <begin position="121"/>
        <end position="222"/>
    </location>
</feature>
<evidence type="ECO:0000313" key="2">
    <source>
        <dbReference type="EMBL" id="POM60474.1"/>
    </source>
</evidence>
<dbReference type="GO" id="GO:0005664">
    <property type="term" value="C:nuclear origin of replication recognition complex"/>
    <property type="evidence" value="ECO:0007669"/>
    <property type="project" value="InterPro"/>
</dbReference>